<dbReference type="InterPro" id="IPR050332">
    <property type="entry name" value="GPCR_2"/>
</dbReference>
<feature type="transmembrane region" description="Helical" evidence="11">
    <location>
        <begin position="266"/>
        <end position="286"/>
    </location>
</feature>
<dbReference type="SUPFAM" id="SSF81321">
    <property type="entry name" value="Family A G protein-coupled receptor-like"/>
    <property type="match status" value="1"/>
</dbReference>
<evidence type="ECO:0000259" key="12">
    <source>
        <dbReference type="PROSITE" id="PS50227"/>
    </source>
</evidence>
<feature type="transmembrane region" description="Helical" evidence="11">
    <location>
        <begin position="486"/>
        <end position="505"/>
    </location>
</feature>
<comment type="caution">
    <text evidence="14">The sequence shown here is derived from an EMBL/GenBank/DDBJ whole genome shotgun (WGS) entry which is preliminary data.</text>
</comment>
<dbReference type="PANTHER" id="PTHR45620:SF13">
    <property type="entry name" value="SECRETIN RECEPTOR"/>
    <property type="match status" value="1"/>
</dbReference>
<evidence type="ECO:0000256" key="10">
    <source>
        <dbReference type="ARBA" id="ARBA00023224"/>
    </source>
</evidence>
<dbReference type="GO" id="GO:0005886">
    <property type="term" value="C:plasma membrane"/>
    <property type="evidence" value="ECO:0007669"/>
    <property type="project" value="UniProtKB-SubCell"/>
</dbReference>
<reference evidence="14" key="1">
    <citation type="submission" date="2023-03" db="EMBL/GenBank/DDBJ databases">
        <title>Electrophorus voltai genome.</title>
        <authorList>
            <person name="Bian C."/>
        </authorList>
    </citation>
    <scope>NUCLEOTIDE SEQUENCE</scope>
    <source>
        <strain evidence="14">CB-2022</strain>
        <tissue evidence="14">Muscle</tissue>
    </source>
</reference>
<evidence type="ECO:0000256" key="8">
    <source>
        <dbReference type="ARBA" id="ARBA00023170"/>
    </source>
</evidence>
<keyword evidence="10" id="KW-0807">Transducer</keyword>
<evidence type="ECO:0000256" key="11">
    <source>
        <dbReference type="SAM" id="Phobius"/>
    </source>
</evidence>
<comment type="subcellular location">
    <subcellularLocation>
        <location evidence="1">Cell membrane</location>
        <topology evidence="1">Multi-pass membrane protein</topology>
    </subcellularLocation>
</comment>
<dbReference type="Pfam" id="PF00002">
    <property type="entry name" value="7tm_2"/>
    <property type="match status" value="2"/>
</dbReference>
<dbReference type="GO" id="GO:0015055">
    <property type="term" value="F:secretin receptor activity"/>
    <property type="evidence" value="ECO:0007669"/>
    <property type="project" value="TreeGrafter"/>
</dbReference>
<dbReference type="InterPro" id="IPR036445">
    <property type="entry name" value="GPCR_2_extracell_dom_sf"/>
</dbReference>
<dbReference type="InterPro" id="IPR000832">
    <property type="entry name" value="GPCR_2_secretin-like"/>
</dbReference>
<evidence type="ECO:0000256" key="5">
    <source>
        <dbReference type="ARBA" id="ARBA00022989"/>
    </source>
</evidence>
<sequence>MTRWHESLSRPPVLSHFTQCAAFWTHHRCAHPLDNGMVFLQLFSRLQNEYLKRVSEKLFLTSDNTSTGQGRRAFSPVYMRFWGVHRAAVAAFFAIYSLVQTISSECDPELLWLKDEENCNDIIYQENLTHSGSSGKTHFHIHTHFVSHTVLSTSLILSLPQSNLGHRARRIQIVTSSPPSLSPTGCNALWDHLNCWPHAQVGETISKPCPPFLRTKGGVGRKCTENGWSEPSPPYELACGYNLNDTLHFPTDTMLVSYEYFMGIRIMYSVGYSISLISLSIALILLGAFRKLHCTRNFIHMQLFLSFILRGVSIFIKDAVLHNSQAYYYCDSHPPGCKVALLISNYCILANYSWLLVEGHYLHSLIHLSLHSTRKRLHWYISLGWGTPMLIISVWGLAKYLQEDEGCMLGDERQWLDLVDSESSCNSIHHSKKLADKFFSSFRTQRQIYQWHVNVAFFLRIIRMLVSKMRAPDMLENGFKKHRKLAKSTLLLVSLFGVQYTLFAFFPDQVGNLTFQIWNAIELAMASTQGFIVALLYCFLNGEV</sequence>
<dbReference type="GO" id="GO:0008528">
    <property type="term" value="F:G protein-coupled peptide receptor activity"/>
    <property type="evidence" value="ECO:0007669"/>
    <property type="project" value="TreeGrafter"/>
</dbReference>
<dbReference type="SUPFAM" id="SSF111418">
    <property type="entry name" value="Hormone receptor domain"/>
    <property type="match status" value="1"/>
</dbReference>
<dbReference type="EMBL" id="JAROKS010000022">
    <property type="protein sequence ID" value="KAK1788995.1"/>
    <property type="molecule type" value="Genomic_DNA"/>
</dbReference>
<dbReference type="InterPro" id="IPR017983">
    <property type="entry name" value="GPCR_2_secretin-like_CS"/>
</dbReference>
<evidence type="ECO:0000256" key="1">
    <source>
        <dbReference type="ARBA" id="ARBA00004651"/>
    </source>
</evidence>
<comment type="similarity">
    <text evidence="2">Belongs to the G-protein coupled receptor 2 family.</text>
</comment>
<evidence type="ECO:0000256" key="3">
    <source>
        <dbReference type="ARBA" id="ARBA00022475"/>
    </source>
</evidence>
<dbReference type="PROSITE" id="PS50261">
    <property type="entry name" value="G_PROTEIN_RECEP_F2_4"/>
    <property type="match status" value="1"/>
</dbReference>
<evidence type="ECO:0000313" key="14">
    <source>
        <dbReference type="EMBL" id="KAK1788995.1"/>
    </source>
</evidence>
<dbReference type="PANTHER" id="PTHR45620">
    <property type="entry name" value="PDF RECEPTOR-LIKE PROTEIN-RELATED"/>
    <property type="match status" value="1"/>
</dbReference>
<organism evidence="14 15">
    <name type="scientific">Electrophorus voltai</name>
    <dbReference type="NCBI Taxonomy" id="2609070"/>
    <lineage>
        <taxon>Eukaryota</taxon>
        <taxon>Metazoa</taxon>
        <taxon>Chordata</taxon>
        <taxon>Craniata</taxon>
        <taxon>Vertebrata</taxon>
        <taxon>Euteleostomi</taxon>
        <taxon>Actinopterygii</taxon>
        <taxon>Neopterygii</taxon>
        <taxon>Teleostei</taxon>
        <taxon>Ostariophysi</taxon>
        <taxon>Gymnotiformes</taxon>
        <taxon>Gymnotoidei</taxon>
        <taxon>Gymnotidae</taxon>
        <taxon>Electrophorus</taxon>
    </lineage>
</organism>
<evidence type="ECO:0000256" key="4">
    <source>
        <dbReference type="ARBA" id="ARBA00022692"/>
    </source>
</evidence>
<dbReference type="PROSITE" id="PS00649">
    <property type="entry name" value="G_PROTEIN_RECEP_F2_1"/>
    <property type="match status" value="1"/>
</dbReference>
<dbReference type="Gene3D" id="1.20.1070.10">
    <property type="entry name" value="Rhodopsin 7-helix transmembrane proteins"/>
    <property type="match status" value="1"/>
</dbReference>
<feature type="transmembrane region" description="Helical" evidence="11">
    <location>
        <begin position="517"/>
        <end position="540"/>
    </location>
</feature>
<feature type="non-terminal residue" evidence="14">
    <location>
        <position position="544"/>
    </location>
</feature>
<evidence type="ECO:0000256" key="7">
    <source>
        <dbReference type="ARBA" id="ARBA00023136"/>
    </source>
</evidence>
<evidence type="ECO:0000313" key="15">
    <source>
        <dbReference type="Proteomes" id="UP001239994"/>
    </source>
</evidence>
<dbReference type="PROSITE" id="PS50227">
    <property type="entry name" value="G_PROTEIN_RECEP_F2_3"/>
    <property type="match status" value="1"/>
</dbReference>
<keyword evidence="15" id="KW-1185">Reference proteome</keyword>
<dbReference type="Gene3D" id="4.10.1240.10">
    <property type="entry name" value="GPCR, family 2, extracellular hormone receptor domain"/>
    <property type="match status" value="1"/>
</dbReference>
<feature type="transmembrane region" description="Helical" evidence="11">
    <location>
        <begin position="377"/>
        <end position="398"/>
    </location>
</feature>
<evidence type="ECO:0000259" key="13">
    <source>
        <dbReference type="PROSITE" id="PS50261"/>
    </source>
</evidence>
<feature type="domain" description="G-protein coupled receptors family 2 profile 1" evidence="12">
    <location>
        <begin position="182"/>
        <end position="243"/>
    </location>
</feature>
<feature type="domain" description="G-protein coupled receptors family 2 profile 2" evidence="13">
    <location>
        <begin position="264"/>
        <end position="541"/>
    </location>
</feature>
<keyword evidence="7 11" id="KW-0472">Membrane</keyword>
<dbReference type="SMART" id="SM00008">
    <property type="entry name" value="HormR"/>
    <property type="match status" value="1"/>
</dbReference>
<dbReference type="GO" id="GO:0017046">
    <property type="term" value="F:peptide hormone binding"/>
    <property type="evidence" value="ECO:0007669"/>
    <property type="project" value="TreeGrafter"/>
</dbReference>
<keyword evidence="8" id="KW-0675">Receptor</keyword>
<evidence type="ECO:0000256" key="6">
    <source>
        <dbReference type="ARBA" id="ARBA00023040"/>
    </source>
</evidence>
<dbReference type="GO" id="GO:0007166">
    <property type="term" value="P:cell surface receptor signaling pathway"/>
    <property type="evidence" value="ECO:0007669"/>
    <property type="project" value="InterPro"/>
</dbReference>
<dbReference type="PRINTS" id="PR00249">
    <property type="entry name" value="GPCRSECRETIN"/>
</dbReference>
<dbReference type="AlphaFoldDB" id="A0AAD8YXY0"/>
<keyword evidence="6" id="KW-0297">G-protein coupled receptor</keyword>
<keyword evidence="5 11" id="KW-1133">Transmembrane helix</keyword>
<dbReference type="Proteomes" id="UP001239994">
    <property type="component" value="Unassembled WGS sequence"/>
</dbReference>
<keyword evidence="3" id="KW-1003">Cell membrane</keyword>
<keyword evidence="9" id="KW-0325">Glycoprotein</keyword>
<dbReference type="GO" id="GO:0007188">
    <property type="term" value="P:adenylate cyclase-modulating G protein-coupled receptor signaling pathway"/>
    <property type="evidence" value="ECO:0007669"/>
    <property type="project" value="TreeGrafter"/>
</dbReference>
<evidence type="ECO:0000256" key="2">
    <source>
        <dbReference type="ARBA" id="ARBA00005314"/>
    </source>
</evidence>
<dbReference type="Pfam" id="PF02793">
    <property type="entry name" value="HRM"/>
    <property type="match status" value="1"/>
</dbReference>
<accession>A0AAD8YXY0</accession>
<gene>
    <name evidence="14" type="ORF">P4O66_014955</name>
</gene>
<evidence type="ECO:0000256" key="9">
    <source>
        <dbReference type="ARBA" id="ARBA00023180"/>
    </source>
</evidence>
<dbReference type="InterPro" id="IPR017981">
    <property type="entry name" value="GPCR_2-like_7TM"/>
</dbReference>
<keyword evidence="4 11" id="KW-0812">Transmembrane</keyword>
<feature type="transmembrane region" description="Helical" evidence="11">
    <location>
        <begin position="448"/>
        <end position="466"/>
    </location>
</feature>
<evidence type="ECO:0008006" key="16">
    <source>
        <dbReference type="Google" id="ProtNLM"/>
    </source>
</evidence>
<dbReference type="PROSITE" id="PS00650">
    <property type="entry name" value="G_PROTEIN_RECEP_F2_2"/>
    <property type="match status" value="1"/>
</dbReference>
<protein>
    <recommendedName>
        <fullName evidence="16">Secretin receptor</fullName>
    </recommendedName>
</protein>
<dbReference type="InterPro" id="IPR001879">
    <property type="entry name" value="GPCR_2_extracellular_dom"/>
</dbReference>
<proteinExistence type="inferred from homology"/>
<name>A0AAD8YXY0_9TELE</name>